<evidence type="ECO:0000313" key="2">
    <source>
        <dbReference type="Proteomes" id="UP000501747"/>
    </source>
</evidence>
<accession>A0A6G8ARG1</accession>
<gene>
    <name evidence="1" type="ORF">G7082_02910</name>
</gene>
<dbReference type="Proteomes" id="UP000501747">
    <property type="component" value="Chromosome"/>
</dbReference>
<protein>
    <submittedName>
        <fullName evidence="1">Uncharacterized protein</fullName>
    </submittedName>
</protein>
<evidence type="ECO:0000313" key="1">
    <source>
        <dbReference type="EMBL" id="QIL47559.1"/>
    </source>
</evidence>
<dbReference type="KEGG" id="vhy:G7082_02910"/>
<reference evidence="1 2" key="1">
    <citation type="submission" date="2020-03" db="EMBL/GenBank/DDBJ databases">
        <title>Vagococcus sp. nov., isolated from beetles.</title>
        <authorList>
            <person name="Hyun D.-W."/>
            <person name="Bae J.-W."/>
        </authorList>
    </citation>
    <scope>NUCLEOTIDE SEQUENCE [LARGE SCALE GENOMIC DNA]</scope>
    <source>
        <strain evidence="1 2">HDW17B</strain>
    </source>
</reference>
<organism evidence="1 2">
    <name type="scientific">Vagococcus hydrophili</name>
    <dbReference type="NCBI Taxonomy" id="2714947"/>
    <lineage>
        <taxon>Bacteria</taxon>
        <taxon>Bacillati</taxon>
        <taxon>Bacillota</taxon>
        <taxon>Bacilli</taxon>
        <taxon>Lactobacillales</taxon>
        <taxon>Enterococcaceae</taxon>
        <taxon>Vagococcus</taxon>
    </lineage>
</organism>
<sequence length="75" mass="9124">MQSEKYKEFYRLKRSITNKLASIQYFDRMDSKSENFVEDICNSQTFQEAMEEMREAEKLVNELKEYEANEGKFEF</sequence>
<dbReference type="AlphaFoldDB" id="A0A6G8ARG1"/>
<proteinExistence type="predicted"/>
<dbReference type="RefSeq" id="WP_166033732.1">
    <property type="nucleotide sequence ID" value="NZ_CP049887.1"/>
</dbReference>
<dbReference type="EMBL" id="CP049887">
    <property type="protein sequence ID" value="QIL47559.1"/>
    <property type="molecule type" value="Genomic_DNA"/>
</dbReference>
<keyword evidence="2" id="KW-1185">Reference proteome</keyword>
<name>A0A6G8ARG1_9ENTE</name>